<evidence type="ECO:0000256" key="1">
    <source>
        <dbReference type="ARBA" id="ARBA00004651"/>
    </source>
</evidence>
<protein>
    <submittedName>
        <fullName evidence="9">DUF421 domain-containing protein</fullName>
    </submittedName>
</protein>
<keyword evidence="4 7" id="KW-0812">Transmembrane</keyword>
<keyword evidence="10" id="KW-1185">Reference proteome</keyword>
<dbReference type="EMBL" id="JACCEM010000011">
    <property type="protein sequence ID" value="NYT51312.1"/>
    <property type="molecule type" value="Genomic_DNA"/>
</dbReference>
<feature type="transmembrane region" description="Helical" evidence="7">
    <location>
        <begin position="75"/>
        <end position="95"/>
    </location>
</feature>
<comment type="subcellular location">
    <subcellularLocation>
        <location evidence="1">Cell membrane</location>
        <topology evidence="1">Multi-pass membrane protein</topology>
    </subcellularLocation>
</comment>
<organism evidence="9 10">
    <name type="scientific">Parapusillimonas granuli</name>
    <dbReference type="NCBI Taxonomy" id="380911"/>
    <lineage>
        <taxon>Bacteria</taxon>
        <taxon>Pseudomonadati</taxon>
        <taxon>Pseudomonadota</taxon>
        <taxon>Betaproteobacteria</taxon>
        <taxon>Burkholderiales</taxon>
        <taxon>Alcaligenaceae</taxon>
        <taxon>Parapusillimonas</taxon>
    </lineage>
</organism>
<proteinExistence type="inferred from homology"/>
<evidence type="ECO:0000313" key="10">
    <source>
        <dbReference type="Proteomes" id="UP000559809"/>
    </source>
</evidence>
<gene>
    <name evidence="9" type="ORF">H0A72_18535</name>
</gene>
<feature type="transmembrane region" description="Helical" evidence="7">
    <location>
        <begin position="16"/>
        <end position="37"/>
    </location>
</feature>
<dbReference type="Pfam" id="PF04239">
    <property type="entry name" value="DUF421"/>
    <property type="match status" value="1"/>
</dbReference>
<name>A0A853G6A5_9BURK</name>
<evidence type="ECO:0000256" key="5">
    <source>
        <dbReference type="ARBA" id="ARBA00022989"/>
    </source>
</evidence>
<dbReference type="PANTHER" id="PTHR34582">
    <property type="entry name" value="UPF0702 TRANSMEMBRANE PROTEIN YCAP"/>
    <property type="match status" value="1"/>
</dbReference>
<comment type="caution">
    <text evidence="9">The sequence shown here is derived from an EMBL/GenBank/DDBJ whole genome shotgun (WGS) entry which is preliminary data.</text>
</comment>
<reference evidence="9 10" key="1">
    <citation type="submission" date="2020-07" db="EMBL/GenBank/DDBJ databases">
        <title>Taxonomic revisions and descriptions of new bacterial species based on genomic comparisons in the high-G+C-content subgroup of the family Alcaligenaceae.</title>
        <authorList>
            <person name="Szabo A."/>
            <person name="Felfoldi T."/>
        </authorList>
    </citation>
    <scope>NUCLEOTIDE SEQUENCE [LARGE SCALE GENOMIC DNA]</scope>
    <source>
        <strain evidence="9 10">LMG 24012</strain>
    </source>
</reference>
<dbReference type="Proteomes" id="UP000559809">
    <property type="component" value="Unassembled WGS sequence"/>
</dbReference>
<evidence type="ECO:0000256" key="6">
    <source>
        <dbReference type="ARBA" id="ARBA00023136"/>
    </source>
</evidence>
<accession>A0A853G6A5</accession>
<feature type="transmembrane region" description="Helical" evidence="7">
    <location>
        <begin position="49"/>
        <end position="69"/>
    </location>
</feature>
<dbReference type="InterPro" id="IPR023090">
    <property type="entry name" value="UPF0702_alpha/beta_dom_sf"/>
</dbReference>
<dbReference type="InterPro" id="IPR007353">
    <property type="entry name" value="DUF421"/>
</dbReference>
<dbReference type="Gene3D" id="3.30.240.20">
    <property type="entry name" value="bsu07140 like domains"/>
    <property type="match status" value="1"/>
</dbReference>
<feature type="domain" description="YetF C-terminal" evidence="8">
    <location>
        <begin position="98"/>
        <end position="166"/>
    </location>
</feature>
<keyword evidence="6 7" id="KW-0472">Membrane</keyword>
<evidence type="ECO:0000256" key="4">
    <source>
        <dbReference type="ARBA" id="ARBA00022692"/>
    </source>
</evidence>
<sequence>MNAFDWQRMLLDKFPWTFLGEVAFRAAVAYVLVFAFLKISGRRGIKQLSLFEVVVILTLGSAAGDVTLYGDVPLLPVFMIFSVLLVMYRLTTFFMSRSVRFSYWMEGEPVTFIREGLYEIENMRRLNVSEDEFLMELRQQSVEHLGQVRLAVIEVDGNISLYFYEDDDLRPGLSVLPPEHRPAYETTPCAGLHACINCGNVEEIPERGQLKCPRCGEGMWSRALSTRRAR</sequence>
<dbReference type="GO" id="GO:0005886">
    <property type="term" value="C:plasma membrane"/>
    <property type="evidence" value="ECO:0007669"/>
    <property type="project" value="UniProtKB-SubCell"/>
</dbReference>
<evidence type="ECO:0000313" key="9">
    <source>
        <dbReference type="EMBL" id="NYT51312.1"/>
    </source>
</evidence>
<evidence type="ECO:0000259" key="8">
    <source>
        <dbReference type="Pfam" id="PF04239"/>
    </source>
</evidence>
<evidence type="ECO:0000256" key="3">
    <source>
        <dbReference type="ARBA" id="ARBA00022475"/>
    </source>
</evidence>
<keyword evidence="5 7" id="KW-1133">Transmembrane helix</keyword>
<evidence type="ECO:0000256" key="7">
    <source>
        <dbReference type="SAM" id="Phobius"/>
    </source>
</evidence>
<keyword evidence="3" id="KW-1003">Cell membrane</keyword>
<evidence type="ECO:0000256" key="2">
    <source>
        <dbReference type="ARBA" id="ARBA00006448"/>
    </source>
</evidence>
<dbReference type="AlphaFoldDB" id="A0A853G6A5"/>
<comment type="similarity">
    <text evidence="2">Belongs to the UPF0702 family.</text>
</comment>
<dbReference type="RefSeq" id="WP_180157994.1">
    <property type="nucleotide sequence ID" value="NZ_JACCEM010000011.1"/>
</dbReference>
<dbReference type="PANTHER" id="PTHR34582:SF6">
    <property type="entry name" value="UPF0702 TRANSMEMBRANE PROTEIN YCAP"/>
    <property type="match status" value="1"/>
</dbReference>